<dbReference type="Pfam" id="PF26078">
    <property type="entry name" value="Baseplate_J_M"/>
    <property type="match status" value="1"/>
</dbReference>
<comment type="similarity">
    <text evidence="1">Belongs to the Mu gp47/PBSX XkdT family.</text>
</comment>
<dbReference type="EMBL" id="JXBC01000001">
    <property type="protein sequence ID" value="KIU12894.1"/>
    <property type="molecule type" value="Genomic_DNA"/>
</dbReference>
<name>A0A0D1JK38_BACIU</name>
<accession>A0A0D1JK38</accession>
<comment type="caution">
    <text evidence="4">The sequence shown here is derived from an EMBL/GenBank/DDBJ whole genome shotgun (WGS) entry which is preliminary data.</text>
</comment>
<dbReference type="InterPro" id="IPR058530">
    <property type="entry name" value="Baseplate_J-like_C"/>
</dbReference>
<evidence type="ECO:0000259" key="2">
    <source>
        <dbReference type="Pfam" id="PF26078"/>
    </source>
</evidence>
<dbReference type="Pfam" id="PF26079">
    <property type="entry name" value="Baseplate_J_C"/>
    <property type="match status" value="1"/>
</dbReference>
<reference evidence="4 5" key="1">
    <citation type="submission" date="2014-12" db="EMBL/GenBank/DDBJ databases">
        <title>Comparative genome analysis of Bacillus coagulans HM-08, Clostridium butyricum HM-68, Bacillus subtilis HM-66 and Bacillus licheniformis BL-09.</title>
        <authorList>
            <person name="Zhang H."/>
        </authorList>
    </citation>
    <scope>NUCLEOTIDE SEQUENCE [LARGE SCALE GENOMIC DNA]</scope>
    <source>
        <strain evidence="4 5">HM-66</strain>
    </source>
</reference>
<dbReference type="InterPro" id="IPR052399">
    <property type="entry name" value="Phage_Baseplate_Assmbl_Protein"/>
</dbReference>
<protein>
    <submittedName>
        <fullName evidence="4">Phage capsid assembly protein</fullName>
    </submittedName>
</protein>
<evidence type="ECO:0000313" key="5">
    <source>
        <dbReference type="Proteomes" id="UP000032247"/>
    </source>
</evidence>
<evidence type="ECO:0000256" key="1">
    <source>
        <dbReference type="ARBA" id="ARBA00038087"/>
    </source>
</evidence>
<dbReference type="PANTHER" id="PTHR37829">
    <property type="entry name" value="PHAGE-LIKE ELEMENT PBSX PROTEIN XKDT"/>
    <property type="match status" value="1"/>
</dbReference>
<evidence type="ECO:0000313" key="4">
    <source>
        <dbReference type="EMBL" id="KIU12894.1"/>
    </source>
</evidence>
<proteinExistence type="inferred from homology"/>
<dbReference type="InterPro" id="IPR058531">
    <property type="entry name" value="Baseplate_J_M"/>
</dbReference>
<dbReference type="AlphaFoldDB" id="A0A0D1JK38"/>
<dbReference type="PATRIC" id="fig|1423.173.peg.10"/>
<dbReference type="PANTHER" id="PTHR37829:SF3">
    <property type="entry name" value="PROTEIN JAYE-RELATED"/>
    <property type="match status" value="1"/>
</dbReference>
<sequence>MFEDQTFEEIMDRMLNRISADIDTREGSVIYNALAPAAAELAKSYIWLDTVLELVFSDTAQGEFLDRRATEAGIERTAATKAVRAAEFTEGVTIPVGSRFYVDNLYFQYTADGTLECETAGEAGNANISGQNLLSLDTIPGLQKAIVKEILIPGREEEDDDSLRARYFTRVRREAVSANKAHYKQWAEEVDGVGKVKVFPLWNGDGTVKIVVTNANLEPASDILISKVKNYIDPEPGQGEGQAPIGAFVTVESAVWKEVEISAEVLPEINNSIDQVKQEIESGVLNLFKKIAFEDNVIRLSQINNIVYNSPSVSDYADIKINGVAENLVLSDVEIPKLGQVNIIEQTR</sequence>
<feature type="domain" description="Baseplate J-like central" evidence="2">
    <location>
        <begin position="176"/>
        <end position="252"/>
    </location>
</feature>
<feature type="domain" description="Baseplate J-like C-terminal" evidence="3">
    <location>
        <begin position="259"/>
        <end position="344"/>
    </location>
</feature>
<dbReference type="Proteomes" id="UP000032247">
    <property type="component" value="Unassembled WGS sequence"/>
</dbReference>
<gene>
    <name evidence="4" type="ORF">SC09_Contig17orf00008</name>
</gene>
<organism evidence="4 5">
    <name type="scientific">Bacillus subtilis</name>
    <dbReference type="NCBI Taxonomy" id="1423"/>
    <lineage>
        <taxon>Bacteria</taxon>
        <taxon>Bacillati</taxon>
        <taxon>Bacillota</taxon>
        <taxon>Bacilli</taxon>
        <taxon>Bacillales</taxon>
        <taxon>Bacillaceae</taxon>
        <taxon>Bacillus</taxon>
    </lineage>
</organism>
<evidence type="ECO:0000259" key="3">
    <source>
        <dbReference type="Pfam" id="PF26079"/>
    </source>
</evidence>